<evidence type="ECO:0000313" key="3">
    <source>
        <dbReference type="Proteomes" id="UP000271974"/>
    </source>
</evidence>
<keyword evidence="3" id="KW-1185">Reference proteome</keyword>
<evidence type="ECO:0000256" key="1">
    <source>
        <dbReference type="SAM" id="MobiDB-lite"/>
    </source>
</evidence>
<organism evidence="2 3">
    <name type="scientific">Elysia chlorotica</name>
    <name type="common">Eastern emerald elysia</name>
    <name type="synonym">Sea slug</name>
    <dbReference type="NCBI Taxonomy" id="188477"/>
    <lineage>
        <taxon>Eukaryota</taxon>
        <taxon>Metazoa</taxon>
        <taxon>Spiralia</taxon>
        <taxon>Lophotrochozoa</taxon>
        <taxon>Mollusca</taxon>
        <taxon>Gastropoda</taxon>
        <taxon>Heterobranchia</taxon>
        <taxon>Euthyneura</taxon>
        <taxon>Panpulmonata</taxon>
        <taxon>Sacoglossa</taxon>
        <taxon>Placobranchoidea</taxon>
        <taxon>Plakobranchidae</taxon>
        <taxon>Elysia</taxon>
    </lineage>
</organism>
<evidence type="ECO:0000313" key="2">
    <source>
        <dbReference type="EMBL" id="RUS77097.1"/>
    </source>
</evidence>
<feature type="region of interest" description="Disordered" evidence="1">
    <location>
        <begin position="95"/>
        <end position="117"/>
    </location>
</feature>
<gene>
    <name evidence="2" type="ORF">EGW08_015134</name>
</gene>
<dbReference type="EMBL" id="RQTK01000610">
    <property type="protein sequence ID" value="RUS77097.1"/>
    <property type="molecule type" value="Genomic_DNA"/>
</dbReference>
<accession>A0A3S1B7R8</accession>
<proteinExistence type="predicted"/>
<name>A0A3S1B7R8_ELYCH</name>
<reference evidence="2 3" key="1">
    <citation type="submission" date="2019-01" db="EMBL/GenBank/DDBJ databases">
        <title>A draft genome assembly of the solar-powered sea slug Elysia chlorotica.</title>
        <authorList>
            <person name="Cai H."/>
            <person name="Li Q."/>
            <person name="Fang X."/>
            <person name="Li J."/>
            <person name="Curtis N.E."/>
            <person name="Altenburger A."/>
            <person name="Shibata T."/>
            <person name="Feng M."/>
            <person name="Maeda T."/>
            <person name="Schwartz J.A."/>
            <person name="Shigenobu S."/>
            <person name="Lundholm N."/>
            <person name="Nishiyama T."/>
            <person name="Yang H."/>
            <person name="Hasebe M."/>
            <person name="Li S."/>
            <person name="Pierce S.K."/>
            <person name="Wang J."/>
        </authorList>
    </citation>
    <scope>NUCLEOTIDE SEQUENCE [LARGE SCALE GENOMIC DNA]</scope>
    <source>
        <strain evidence="2">EC2010</strain>
        <tissue evidence="2">Whole organism of an adult</tissue>
    </source>
</reference>
<dbReference type="OrthoDB" id="16066at2759"/>
<protein>
    <submittedName>
        <fullName evidence="2">Uncharacterized protein</fullName>
    </submittedName>
</protein>
<dbReference type="Proteomes" id="UP000271974">
    <property type="component" value="Unassembled WGS sequence"/>
</dbReference>
<comment type="caution">
    <text evidence="2">The sequence shown here is derived from an EMBL/GenBank/DDBJ whole genome shotgun (WGS) entry which is preliminary data.</text>
</comment>
<sequence>MLVSDPEKVKQLSNTMFSTALSQLSNIKFVSLRSESLAVLERLLKIYVDANQLSLLEQSGLNRLREELPVMAESGPWELRDRAKGAWKLIQDAEPDSISSAPGNAGDLQRADAAMEH</sequence>
<dbReference type="AlphaFoldDB" id="A0A3S1B7R8"/>